<protein>
    <submittedName>
        <fullName evidence="3">Uncharacterized protein</fullName>
    </submittedName>
</protein>
<comment type="caution">
    <text evidence="3">The sequence shown here is derived from an EMBL/GenBank/DDBJ whole genome shotgun (WGS) entry which is preliminary data.</text>
</comment>
<organism evidence="3 4">
    <name type="scientific">Aphanomyces astaci</name>
    <name type="common">Crayfish plague agent</name>
    <dbReference type="NCBI Taxonomy" id="112090"/>
    <lineage>
        <taxon>Eukaryota</taxon>
        <taxon>Sar</taxon>
        <taxon>Stramenopiles</taxon>
        <taxon>Oomycota</taxon>
        <taxon>Saprolegniomycetes</taxon>
        <taxon>Saprolegniales</taxon>
        <taxon>Verrucalvaceae</taxon>
        <taxon>Aphanomyces</taxon>
    </lineage>
</organism>
<feature type="compositionally biased region" description="Polar residues" evidence="1">
    <location>
        <begin position="12"/>
        <end position="23"/>
    </location>
</feature>
<evidence type="ECO:0000313" key="3">
    <source>
        <dbReference type="EMBL" id="RHX98495.1"/>
    </source>
</evidence>
<gene>
    <name evidence="3" type="ORF">DYB25_004778</name>
</gene>
<feature type="region of interest" description="Disordered" evidence="1">
    <location>
        <begin position="1"/>
        <end position="52"/>
    </location>
</feature>
<dbReference type="VEuPathDB" id="FungiDB:H257_02600"/>
<feature type="transmembrane region" description="Helical" evidence="2">
    <location>
        <begin position="114"/>
        <end position="134"/>
    </location>
</feature>
<keyword evidence="2" id="KW-1133">Transmembrane helix</keyword>
<dbReference type="EMBL" id="QUTA01011479">
    <property type="protein sequence ID" value="RHX98495.1"/>
    <property type="molecule type" value="Genomic_DNA"/>
</dbReference>
<dbReference type="Proteomes" id="UP000266239">
    <property type="component" value="Unassembled WGS sequence"/>
</dbReference>
<reference evidence="3 4" key="1">
    <citation type="submission" date="2018-08" db="EMBL/GenBank/DDBJ databases">
        <title>Aphanomyces genome sequencing and annotation.</title>
        <authorList>
            <person name="Minardi D."/>
            <person name="Oidtmann B."/>
            <person name="Van Der Giezen M."/>
            <person name="Studholme D.J."/>
        </authorList>
    </citation>
    <scope>NUCLEOTIDE SEQUENCE [LARGE SCALE GENOMIC DNA]</scope>
    <source>
        <strain evidence="3 4">Yx</strain>
    </source>
</reference>
<feature type="compositionally biased region" description="Basic and acidic residues" evidence="1">
    <location>
        <begin position="27"/>
        <end position="43"/>
    </location>
</feature>
<proteinExistence type="predicted"/>
<feature type="transmembrane region" description="Helical" evidence="2">
    <location>
        <begin position="76"/>
        <end position="102"/>
    </location>
</feature>
<evidence type="ECO:0000256" key="1">
    <source>
        <dbReference type="SAM" id="MobiDB-lite"/>
    </source>
</evidence>
<keyword evidence="2" id="KW-0472">Membrane</keyword>
<keyword evidence="2" id="KW-0812">Transmembrane</keyword>
<evidence type="ECO:0000256" key="2">
    <source>
        <dbReference type="SAM" id="Phobius"/>
    </source>
</evidence>
<dbReference type="AlphaFoldDB" id="A0A396ZV93"/>
<sequence>MAAPGPRVPNLSLPTVTLPSPTDDSVDDRPSSKEHHVDHEKQQHQLQHHHHHDNHIAAEPKGYWAEWQTRVGTVSLLFSLLMQLSYVAFPAYNFSLAIWATVHPFSNRRTKTNVLFVSVMLLSCGTDVVWSSLWTSGAVFYDMLCSPAQIGILHFDGLQSYPGCATNRFVMVLFVANIALKLWIAISIWKAVAVAKPEVVPAAEAMHLPPPPGTNILDAPTAIPVE</sequence>
<feature type="transmembrane region" description="Helical" evidence="2">
    <location>
        <begin position="169"/>
        <end position="189"/>
    </location>
</feature>
<name>A0A396ZV93_APHAT</name>
<accession>A0A396ZV93</accession>
<evidence type="ECO:0000313" key="4">
    <source>
        <dbReference type="Proteomes" id="UP000266239"/>
    </source>
</evidence>